<dbReference type="OMA" id="WSPPIDY"/>
<dbReference type="PANTHER" id="PTHR11096">
    <property type="entry name" value="RNA 3' TERMINAL PHOSPHATE CYCLASE"/>
    <property type="match status" value="1"/>
</dbReference>
<dbReference type="GO" id="GO:0003963">
    <property type="term" value="F:RNA-3'-phosphate cyclase activity"/>
    <property type="evidence" value="ECO:0007669"/>
    <property type="project" value="TreeGrafter"/>
</dbReference>
<dbReference type="KEGG" id="ehx:EMIHUDRAFT_427089"/>
<dbReference type="InterPro" id="IPR013792">
    <property type="entry name" value="RNA3'P_cycl/enolpyr_Trfase_a/b"/>
</dbReference>
<reference evidence="3" key="1">
    <citation type="journal article" date="2013" name="Nature">
        <title>Pan genome of the phytoplankton Emiliania underpins its global distribution.</title>
        <authorList>
            <person name="Read B.A."/>
            <person name="Kegel J."/>
            <person name="Klute M.J."/>
            <person name="Kuo A."/>
            <person name="Lefebvre S.C."/>
            <person name="Maumus F."/>
            <person name="Mayer C."/>
            <person name="Miller J."/>
            <person name="Monier A."/>
            <person name="Salamov A."/>
            <person name="Young J."/>
            <person name="Aguilar M."/>
            <person name="Claverie J.M."/>
            <person name="Frickenhaus S."/>
            <person name="Gonzalez K."/>
            <person name="Herman E.K."/>
            <person name="Lin Y.C."/>
            <person name="Napier J."/>
            <person name="Ogata H."/>
            <person name="Sarno A.F."/>
            <person name="Shmutz J."/>
            <person name="Schroeder D."/>
            <person name="de Vargas C."/>
            <person name="Verret F."/>
            <person name="von Dassow P."/>
            <person name="Valentin K."/>
            <person name="Van de Peer Y."/>
            <person name="Wheeler G."/>
            <person name="Dacks J.B."/>
            <person name="Delwiche C.F."/>
            <person name="Dyhrman S.T."/>
            <person name="Glockner G."/>
            <person name="John U."/>
            <person name="Richards T."/>
            <person name="Worden A.Z."/>
            <person name="Zhang X."/>
            <person name="Grigoriev I.V."/>
            <person name="Allen A.E."/>
            <person name="Bidle K."/>
            <person name="Borodovsky M."/>
            <person name="Bowler C."/>
            <person name="Brownlee C."/>
            <person name="Cock J.M."/>
            <person name="Elias M."/>
            <person name="Gladyshev V.N."/>
            <person name="Groth M."/>
            <person name="Guda C."/>
            <person name="Hadaegh A."/>
            <person name="Iglesias-Rodriguez M.D."/>
            <person name="Jenkins J."/>
            <person name="Jones B.M."/>
            <person name="Lawson T."/>
            <person name="Leese F."/>
            <person name="Lindquist E."/>
            <person name="Lobanov A."/>
            <person name="Lomsadze A."/>
            <person name="Malik S.B."/>
            <person name="Marsh M.E."/>
            <person name="Mackinder L."/>
            <person name="Mock T."/>
            <person name="Mueller-Roeber B."/>
            <person name="Pagarete A."/>
            <person name="Parker M."/>
            <person name="Probert I."/>
            <person name="Quesneville H."/>
            <person name="Raines C."/>
            <person name="Rensing S.A."/>
            <person name="Riano-Pachon D.M."/>
            <person name="Richier S."/>
            <person name="Rokitta S."/>
            <person name="Shiraiwa Y."/>
            <person name="Soanes D.M."/>
            <person name="van der Giezen M."/>
            <person name="Wahlund T.M."/>
            <person name="Williams B."/>
            <person name="Wilson W."/>
            <person name="Wolfe G."/>
            <person name="Wurch L.L."/>
        </authorList>
    </citation>
    <scope>NUCLEOTIDE SEQUENCE</scope>
</reference>
<feature type="domain" description="RNA 3'-terminal phosphate cyclase" evidence="1">
    <location>
        <begin position="16"/>
        <end position="349"/>
    </location>
</feature>
<dbReference type="eggNOG" id="KOG3980">
    <property type="taxonomic scope" value="Eukaryota"/>
</dbReference>
<dbReference type="InterPro" id="IPR023797">
    <property type="entry name" value="RNA3'_phos_cyclase_dom"/>
</dbReference>
<dbReference type="GO" id="GO:0005634">
    <property type="term" value="C:nucleus"/>
    <property type="evidence" value="ECO:0007669"/>
    <property type="project" value="TreeGrafter"/>
</dbReference>
<dbReference type="PaxDb" id="2903-EOD25249"/>
<dbReference type="Pfam" id="PF01137">
    <property type="entry name" value="RTC"/>
    <property type="match status" value="1"/>
</dbReference>
<dbReference type="InterPro" id="IPR036553">
    <property type="entry name" value="RPTC_insert"/>
</dbReference>
<dbReference type="AlphaFoldDB" id="A0A0D3JP14"/>
<name>A0A0D3JP14_EMIH1</name>
<keyword evidence="3" id="KW-1185">Reference proteome</keyword>
<evidence type="ECO:0000259" key="1">
    <source>
        <dbReference type="Pfam" id="PF01137"/>
    </source>
</evidence>
<dbReference type="GO" id="GO:0006396">
    <property type="term" value="P:RNA processing"/>
    <property type="evidence" value="ECO:0007669"/>
    <property type="project" value="InterPro"/>
</dbReference>
<organism evidence="2 3">
    <name type="scientific">Emiliania huxleyi (strain CCMP1516)</name>
    <dbReference type="NCBI Taxonomy" id="280463"/>
    <lineage>
        <taxon>Eukaryota</taxon>
        <taxon>Haptista</taxon>
        <taxon>Haptophyta</taxon>
        <taxon>Prymnesiophyceae</taxon>
        <taxon>Isochrysidales</taxon>
        <taxon>Noelaerhabdaceae</taxon>
        <taxon>Emiliania</taxon>
    </lineage>
</organism>
<dbReference type="InterPro" id="IPR037136">
    <property type="entry name" value="RNA3'_phos_cyclase_dom_sf"/>
</dbReference>
<dbReference type="RefSeq" id="XP_005777678.1">
    <property type="nucleotide sequence ID" value="XM_005777621.1"/>
</dbReference>
<evidence type="ECO:0000313" key="3">
    <source>
        <dbReference type="Proteomes" id="UP000013827"/>
    </source>
</evidence>
<proteinExistence type="predicted"/>
<dbReference type="HOGENOM" id="CLU_027882_0_0_1"/>
<dbReference type="EnsemblProtists" id="EOD25249">
    <property type="protein sequence ID" value="EOD25249"/>
    <property type="gene ID" value="EMIHUDRAFT_427089"/>
</dbReference>
<dbReference type="SUPFAM" id="SSF55205">
    <property type="entry name" value="EPT/RTPC-like"/>
    <property type="match status" value="1"/>
</dbReference>
<dbReference type="STRING" id="2903.R1EWK9"/>
<dbReference type="Gene3D" id="3.65.10.20">
    <property type="entry name" value="RNA 3'-terminal phosphate cyclase domain"/>
    <property type="match status" value="1"/>
</dbReference>
<dbReference type="Gene3D" id="3.30.360.20">
    <property type="entry name" value="RNA 3'-terminal phosphate cyclase, insert domain"/>
    <property type="match status" value="1"/>
</dbReference>
<evidence type="ECO:0000313" key="2">
    <source>
        <dbReference type="EnsemblProtists" id="EOD25249"/>
    </source>
</evidence>
<dbReference type="PANTHER" id="PTHR11096:SF0">
    <property type="entry name" value="RNA 3'-TERMINAL PHOSPHATE CYCLASE"/>
    <property type="match status" value="1"/>
</dbReference>
<dbReference type="InterPro" id="IPR000228">
    <property type="entry name" value="RNA3'_term_phos_cyc"/>
</dbReference>
<sequence>MQDATEGPLQIDGATLEGGGQVIRSSLSLAFLQPSRPLRLHSIRAGRPKPGLANQHLVGARLAAALSGRALTGDDKGSTELVAAAHEERPLPPSLEAAAETAGAVTLMLQAALPPLLFCAPGRQLLLRGGTDVNFSPPAAHSALVLAPLLARMGVCLDTRVAARGFNDGGPLGQVTVAARCETPLPPLTLTERGKPTSLRALVAASDAAACRLLAEAEEPRCTVRVHSPPVRATSRTDEYTAVSTASVQLALTTDSGCVLSANSVQSLPRGDLGPAADRCCAKLRGELLALLESGACACEHTADQLIVFMALAGGTSRLRAPPAATLSSLHLPTAVHFAERLSGATFRITESEDGCQLVECDGVGARARPAPPHVHARHALE</sequence>
<accession>A0A0D3JP14</accession>
<protein>
    <recommendedName>
        <fullName evidence="1">RNA 3'-terminal phosphate cyclase domain-containing protein</fullName>
    </recommendedName>
</protein>
<dbReference type="GeneID" id="17270795"/>
<reference evidence="2" key="2">
    <citation type="submission" date="2024-10" db="UniProtKB">
        <authorList>
            <consortium name="EnsemblProtists"/>
        </authorList>
    </citation>
    <scope>IDENTIFICATION</scope>
</reference>
<dbReference type="Proteomes" id="UP000013827">
    <property type="component" value="Unassembled WGS sequence"/>
</dbReference>